<dbReference type="SFLD" id="SFLDG01067">
    <property type="entry name" value="SPASM/twitch_domain_containing"/>
    <property type="match status" value="1"/>
</dbReference>
<evidence type="ECO:0000313" key="9">
    <source>
        <dbReference type="Proteomes" id="UP000297597"/>
    </source>
</evidence>
<keyword evidence="8" id="KW-0560">Oxidoreductase</keyword>
<feature type="domain" description="Radical SAM core" evidence="7">
    <location>
        <begin position="3"/>
        <end position="221"/>
    </location>
</feature>
<dbReference type="EC" id="1.8.98.-" evidence="8"/>
<dbReference type="InterPro" id="IPR023867">
    <property type="entry name" value="Sulphatase_maturase_rSAM"/>
</dbReference>
<dbReference type="PROSITE" id="PS51918">
    <property type="entry name" value="RADICAL_SAM"/>
    <property type="match status" value="1"/>
</dbReference>
<dbReference type="SFLD" id="SFLDS00029">
    <property type="entry name" value="Radical_SAM"/>
    <property type="match status" value="1"/>
</dbReference>
<dbReference type="GO" id="GO:0046872">
    <property type="term" value="F:metal ion binding"/>
    <property type="evidence" value="ECO:0007669"/>
    <property type="project" value="UniProtKB-KW"/>
</dbReference>
<proteinExistence type="inferred from homology"/>
<evidence type="ECO:0000259" key="7">
    <source>
        <dbReference type="PROSITE" id="PS51918"/>
    </source>
</evidence>
<evidence type="ECO:0000256" key="2">
    <source>
        <dbReference type="ARBA" id="ARBA00022691"/>
    </source>
</evidence>
<dbReference type="SFLD" id="SFLDG01386">
    <property type="entry name" value="main_SPASM_domain-containing"/>
    <property type="match status" value="1"/>
</dbReference>
<comment type="caution">
    <text evidence="8">The sequence shown here is derived from an EMBL/GenBank/DDBJ whole genome shotgun (WGS) entry which is preliminary data.</text>
</comment>
<comment type="similarity">
    <text evidence="6">Belongs to the radical SAM superfamily. Anaerobic sulfatase-maturating enzyme family.</text>
</comment>
<dbReference type="Gene3D" id="3.20.20.70">
    <property type="entry name" value="Aldolase class I"/>
    <property type="match status" value="1"/>
</dbReference>
<keyword evidence="5" id="KW-0411">Iron-sulfur</keyword>
<name>A0A4Y7RN47_9FIRM</name>
<dbReference type="InterPro" id="IPR058240">
    <property type="entry name" value="rSAM_sf"/>
</dbReference>
<organism evidence="8 9">
    <name type="scientific">Pelotomaculum propionicicum</name>
    <dbReference type="NCBI Taxonomy" id="258475"/>
    <lineage>
        <taxon>Bacteria</taxon>
        <taxon>Bacillati</taxon>
        <taxon>Bacillota</taxon>
        <taxon>Clostridia</taxon>
        <taxon>Eubacteriales</taxon>
        <taxon>Desulfotomaculaceae</taxon>
        <taxon>Pelotomaculum</taxon>
    </lineage>
</organism>
<comment type="cofactor">
    <cofactor evidence="1">
        <name>[4Fe-4S] cluster</name>
        <dbReference type="ChEBI" id="CHEBI:49883"/>
    </cofactor>
</comment>
<dbReference type="GO" id="GO:0016491">
    <property type="term" value="F:oxidoreductase activity"/>
    <property type="evidence" value="ECO:0007669"/>
    <property type="project" value="UniProtKB-KW"/>
</dbReference>
<sequence>MTDKKRPLRMLSLSLTGRCNFACRYCYAQAHPQDMMSLDTAMRAVNLAAGGGEPFVLQFSGGEPLLAFDLLREVVRYVRRRQIPAVMQLQTNASLLDREMVLYLREARVGVGISLDGRPGANDCLRRFPDGRGTSAQILRGAGHLAAQGMETGITCVVANENVNQLAGVVEMAYYLGNVRRIGFDLLRGQGRGRMLTPPPAQAVAQGLLEALQTAERLAGQTGRTMLISQLERVETLSRGTARGFGHCHAMNAEAAFVDAKGGIYACSSLVGDEDFRLGDAAHGIDEGRRQAVAALIRNSMIFCRECPAFPLCGGGCFARWYGSGCAGKAYEAECALKQVCIQWYQEHRKQEEK</sequence>
<evidence type="ECO:0000256" key="6">
    <source>
        <dbReference type="ARBA" id="ARBA00023601"/>
    </source>
</evidence>
<evidence type="ECO:0000256" key="3">
    <source>
        <dbReference type="ARBA" id="ARBA00022723"/>
    </source>
</evidence>
<keyword evidence="9" id="KW-1185">Reference proteome</keyword>
<dbReference type="Proteomes" id="UP000297597">
    <property type="component" value="Unassembled WGS sequence"/>
</dbReference>
<evidence type="ECO:0000256" key="1">
    <source>
        <dbReference type="ARBA" id="ARBA00001966"/>
    </source>
</evidence>
<dbReference type="SUPFAM" id="SSF102114">
    <property type="entry name" value="Radical SAM enzymes"/>
    <property type="match status" value="1"/>
</dbReference>
<dbReference type="RefSeq" id="WP_134214245.1">
    <property type="nucleotide sequence ID" value="NZ_QFFZ01000027.1"/>
</dbReference>
<dbReference type="EMBL" id="QFFZ01000027">
    <property type="protein sequence ID" value="TEB10405.1"/>
    <property type="molecule type" value="Genomic_DNA"/>
</dbReference>
<evidence type="ECO:0000256" key="4">
    <source>
        <dbReference type="ARBA" id="ARBA00023004"/>
    </source>
</evidence>
<dbReference type="OrthoDB" id="9808591at2"/>
<dbReference type="AlphaFoldDB" id="A0A4Y7RN47"/>
<dbReference type="GO" id="GO:0051536">
    <property type="term" value="F:iron-sulfur cluster binding"/>
    <property type="evidence" value="ECO:0007669"/>
    <property type="project" value="UniProtKB-KW"/>
</dbReference>
<keyword evidence="2" id="KW-0949">S-adenosyl-L-methionine</keyword>
<dbReference type="PANTHER" id="PTHR43273">
    <property type="entry name" value="ANAEROBIC SULFATASE-MATURATING ENZYME HOMOLOG ASLB-RELATED"/>
    <property type="match status" value="1"/>
</dbReference>
<gene>
    <name evidence="8" type="ORF">Pmgp_02417</name>
</gene>
<evidence type="ECO:0000256" key="5">
    <source>
        <dbReference type="ARBA" id="ARBA00023014"/>
    </source>
</evidence>
<protein>
    <submittedName>
        <fullName evidence="8">Anaerobic sulfatase-maturating enzyme</fullName>
        <ecNumber evidence="8">1.8.98.-</ecNumber>
    </submittedName>
</protein>
<dbReference type="SFLD" id="SFLDG01384">
    <property type="entry name" value="thioether_bond_formation_requi"/>
    <property type="match status" value="1"/>
</dbReference>
<dbReference type="NCBIfam" id="TIGR04085">
    <property type="entry name" value="rSAM_more_4Fe4S"/>
    <property type="match status" value="1"/>
</dbReference>
<dbReference type="Pfam" id="PF04055">
    <property type="entry name" value="Radical_SAM"/>
    <property type="match status" value="1"/>
</dbReference>
<dbReference type="InterPro" id="IPR007197">
    <property type="entry name" value="rSAM"/>
</dbReference>
<dbReference type="CDD" id="cd01335">
    <property type="entry name" value="Radical_SAM"/>
    <property type="match status" value="1"/>
</dbReference>
<evidence type="ECO:0000313" key="8">
    <source>
        <dbReference type="EMBL" id="TEB10405.1"/>
    </source>
</evidence>
<dbReference type="PANTHER" id="PTHR43273:SF3">
    <property type="entry name" value="ANAEROBIC SULFATASE-MATURATING ENZYME HOMOLOG ASLB-RELATED"/>
    <property type="match status" value="1"/>
</dbReference>
<keyword evidence="4" id="KW-0408">Iron</keyword>
<reference evidence="8 9" key="1">
    <citation type="journal article" date="2018" name="Environ. Microbiol.">
        <title>Novel energy conservation strategies and behaviour of Pelotomaculum schinkii driving syntrophic propionate catabolism.</title>
        <authorList>
            <person name="Hidalgo-Ahumada C.A.P."/>
            <person name="Nobu M.K."/>
            <person name="Narihiro T."/>
            <person name="Tamaki H."/>
            <person name="Liu W.T."/>
            <person name="Kamagata Y."/>
            <person name="Stams A.J.M."/>
            <person name="Imachi H."/>
            <person name="Sousa D.Z."/>
        </authorList>
    </citation>
    <scope>NUCLEOTIDE SEQUENCE [LARGE SCALE GENOMIC DNA]</scope>
    <source>
        <strain evidence="8 9">MGP</strain>
    </source>
</reference>
<accession>A0A4Y7RN47</accession>
<dbReference type="InterPro" id="IPR013785">
    <property type="entry name" value="Aldolase_TIM"/>
</dbReference>
<keyword evidence="3" id="KW-0479">Metal-binding</keyword>
<dbReference type="InterPro" id="IPR023885">
    <property type="entry name" value="4Fe4S-binding_SPASM_dom"/>
</dbReference>